<keyword evidence="3" id="KW-1185">Reference proteome</keyword>
<dbReference type="OrthoDB" id="2020141at2"/>
<dbReference type="Pfam" id="PF13191">
    <property type="entry name" value="AAA_16"/>
    <property type="match status" value="1"/>
</dbReference>
<dbReference type="PANTHER" id="PTHR34301">
    <property type="entry name" value="DNA-BINDING PROTEIN-RELATED"/>
    <property type="match status" value="1"/>
</dbReference>
<name>A0A0Q1AGE2_9CORY</name>
<dbReference type="Proteomes" id="UP000050488">
    <property type="component" value="Unassembled WGS sequence"/>
</dbReference>
<dbReference type="InterPro" id="IPR027417">
    <property type="entry name" value="P-loop_NTPase"/>
</dbReference>
<reference evidence="2 3" key="1">
    <citation type="submission" date="2015-10" db="EMBL/GenBank/DDBJ databases">
        <title>Corynebacteirum lowii and Corynebacterium oculi species nova, derived from human clinical disease and and emended description of Corynebacterium mastiditis.</title>
        <authorList>
            <person name="Bernard K."/>
            <person name="Pacheco A.L."/>
            <person name="Mcdougall C."/>
            <person name="Burtx T."/>
            <person name="Weibe D."/>
            <person name="Tyler S."/>
            <person name="Olson A.B."/>
            <person name="Cnockaert M."/>
            <person name="Eguchi H."/>
            <person name="Kuwahara T."/>
            <person name="Nakayama-Imaohji H."/>
            <person name="Boudewijins M."/>
            <person name="Van Hoecke F."/>
            <person name="Bernier A.-M."/>
            <person name="Vandamme P."/>
        </authorList>
    </citation>
    <scope>NUCLEOTIDE SEQUENCE [LARGE SCALE GENOMIC DNA]</scope>
    <source>
        <strain evidence="2 3">NML 130206</strain>
    </source>
</reference>
<evidence type="ECO:0000313" key="2">
    <source>
        <dbReference type="EMBL" id="KQB85716.1"/>
    </source>
</evidence>
<organism evidence="2 3">
    <name type="scientific">Corynebacterium lowii</name>
    <dbReference type="NCBI Taxonomy" id="1544413"/>
    <lineage>
        <taxon>Bacteria</taxon>
        <taxon>Bacillati</taxon>
        <taxon>Actinomycetota</taxon>
        <taxon>Actinomycetes</taxon>
        <taxon>Mycobacteriales</taxon>
        <taxon>Corynebacteriaceae</taxon>
        <taxon>Corynebacterium</taxon>
    </lineage>
</organism>
<accession>A0A0Q1AGE2</accession>
<evidence type="ECO:0000313" key="3">
    <source>
        <dbReference type="Proteomes" id="UP000050488"/>
    </source>
</evidence>
<evidence type="ECO:0000259" key="1">
    <source>
        <dbReference type="Pfam" id="PF13191"/>
    </source>
</evidence>
<dbReference type="InterPro" id="IPR041664">
    <property type="entry name" value="AAA_16"/>
</dbReference>
<dbReference type="Gene3D" id="3.40.50.300">
    <property type="entry name" value="P-loop containing nucleotide triphosphate hydrolases"/>
    <property type="match status" value="1"/>
</dbReference>
<gene>
    <name evidence="2" type="ORF">Clow_01849</name>
</gene>
<sequence length="364" mass="38868">MDNPFRPGFGESPTVWAGRTPILENFSQALGSPGSTGRSLLINGSRGIGKTALLNELEEVALTHGWITLRAPSHSGMIDKLVGHALPAALSQHKDHSSPIVADSSITTPEPTHPINTPQVTKTLTSLLRELAGAVTGVLITVDEIQAANTQDLNRLATSIQDAIRDDLPVAFIGAGLTAGVAALLEHPGTTFLRRSLRYQLAPLTNADSARLVRETVAASSKSITPEATNLLTERAYGYPYLIQLIGSFAWELSDTTIGIDEVTEATAQAIPIMGNQVHLPEVSALSHRQVEFLQAMARVAEVDTASMKSISEELGKPVTSLSTLRHALLGADLVRAPAWGMLQFRLPYFREFLLGPGGPLEVA</sequence>
<dbReference type="PANTHER" id="PTHR34301:SF8">
    <property type="entry name" value="ATPASE DOMAIN-CONTAINING PROTEIN"/>
    <property type="match status" value="1"/>
</dbReference>
<dbReference type="AlphaFoldDB" id="A0A0Q1AGE2"/>
<dbReference type="SUPFAM" id="SSF52540">
    <property type="entry name" value="P-loop containing nucleoside triphosphate hydrolases"/>
    <property type="match status" value="1"/>
</dbReference>
<dbReference type="EMBL" id="LKEV01000006">
    <property type="protein sequence ID" value="KQB85716.1"/>
    <property type="molecule type" value="Genomic_DNA"/>
</dbReference>
<feature type="domain" description="Orc1-like AAA ATPase" evidence="1">
    <location>
        <begin position="16"/>
        <end position="162"/>
    </location>
</feature>
<dbReference type="STRING" id="1544413.Clow_01849"/>
<protein>
    <submittedName>
        <fullName evidence="2">Archaeal ATPase</fullName>
    </submittedName>
</protein>
<comment type="caution">
    <text evidence="2">The sequence shown here is derived from an EMBL/GenBank/DDBJ whole genome shotgun (WGS) entry which is preliminary data.</text>
</comment>
<proteinExistence type="predicted"/>
<dbReference type="RefSeq" id="WP_069724605.1">
    <property type="nucleotide sequence ID" value="NZ_JAUSQY010000001.1"/>
</dbReference>
<dbReference type="PATRIC" id="fig|1544413.3.peg.1853"/>